<keyword evidence="5" id="KW-0694">RNA-binding</keyword>
<dbReference type="Gene3D" id="3.40.1370.10">
    <property type="match status" value="1"/>
</dbReference>
<protein>
    <recommendedName>
        <fullName evidence="4 5">Large ribosomal subunit protein uL4</fullName>
    </recommendedName>
</protein>
<comment type="function">
    <text evidence="5">One of the primary rRNA binding proteins, this protein initially binds near the 5'-end of the 23S rRNA. It is important during the early stages of 50S assembly. It makes multiple contacts with different domains of the 23S rRNA in the assembled 50S subunit and ribosome.</text>
</comment>
<organism evidence="7 8">
    <name type="scientific">Nibribacter koreensis</name>
    <dbReference type="NCBI Taxonomy" id="1084519"/>
    <lineage>
        <taxon>Bacteria</taxon>
        <taxon>Pseudomonadati</taxon>
        <taxon>Bacteroidota</taxon>
        <taxon>Cytophagia</taxon>
        <taxon>Cytophagales</taxon>
        <taxon>Hymenobacteraceae</taxon>
        <taxon>Nibribacter</taxon>
    </lineage>
</organism>
<evidence type="ECO:0000256" key="6">
    <source>
        <dbReference type="SAM" id="MobiDB-lite"/>
    </source>
</evidence>
<evidence type="ECO:0000256" key="2">
    <source>
        <dbReference type="ARBA" id="ARBA00022980"/>
    </source>
</evidence>
<dbReference type="Pfam" id="PF00573">
    <property type="entry name" value="Ribosomal_L4"/>
    <property type="match status" value="1"/>
</dbReference>
<comment type="caution">
    <text evidence="7">The sequence shown here is derived from an EMBL/GenBank/DDBJ whole genome shotgun (WGS) entry which is preliminary data.</text>
</comment>
<evidence type="ECO:0000313" key="7">
    <source>
        <dbReference type="EMBL" id="GAA4305789.1"/>
    </source>
</evidence>
<dbReference type="InterPro" id="IPR013005">
    <property type="entry name" value="Ribosomal_uL4-like"/>
</dbReference>
<dbReference type="GO" id="GO:0005840">
    <property type="term" value="C:ribosome"/>
    <property type="evidence" value="ECO:0007669"/>
    <property type="project" value="UniProtKB-KW"/>
</dbReference>
<comment type="similarity">
    <text evidence="1 5">Belongs to the universal ribosomal protein uL4 family.</text>
</comment>
<evidence type="ECO:0000256" key="3">
    <source>
        <dbReference type="ARBA" id="ARBA00023274"/>
    </source>
</evidence>
<dbReference type="PANTHER" id="PTHR10746:SF6">
    <property type="entry name" value="LARGE RIBOSOMAL SUBUNIT PROTEIN UL4M"/>
    <property type="match status" value="1"/>
</dbReference>
<comment type="function">
    <text evidence="5">Forms part of the polypeptide exit tunnel.</text>
</comment>
<dbReference type="RefSeq" id="WP_345165419.1">
    <property type="nucleotide sequence ID" value="NZ_BAABGX010000002.1"/>
</dbReference>
<sequence length="210" mass="22807">MEISVFNSKGQDTGRKVTLPESVFGVEPNEHAMYLDVKQYLANQRQGTHKSKERAEIAGSTKKIKKQKGTGGARAGSLKSPVFVGGGRVFGPKPRNYSFKLNKKLKAVARLSALSTLAKGDRVVMLDNLVIDTPRTKDFIAILNGLNLSAKKTLVITSEVNTNAVLSSRNVPKVKIATASGLTTYDLLNADRVICLEESLSVLEELYATK</sequence>
<proteinExistence type="inferred from homology"/>
<keyword evidence="8" id="KW-1185">Reference proteome</keyword>
<dbReference type="InterPro" id="IPR002136">
    <property type="entry name" value="Ribosomal_uL4"/>
</dbReference>
<feature type="region of interest" description="Disordered" evidence="6">
    <location>
        <begin position="45"/>
        <end position="75"/>
    </location>
</feature>
<dbReference type="HAMAP" id="MF_01328_B">
    <property type="entry name" value="Ribosomal_uL4_B"/>
    <property type="match status" value="1"/>
</dbReference>
<dbReference type="PANTHER" id="PTHR10746">
    <property type="entry name" value="50S RIBOSOMAL PROTEIN L4"/>
    <property type="match status" value="1"/>
</dbReference>
<evidence type="ECO:0000256" key="1">
    <source>
        <dbReference type="ARBA" id="ARBA00010528"/>
    </source>
</evidence>
<keyword evidence="5" id="KW-0699">rRNA-binding</keyword>
<comment type="subunit">
    <text evidence="5">Part of the 50S ribosomal subunit.</text>
</comment>
<accession>A0ABP8FKA2</accession>
<dbReference type="Proteomes" id="UP001501844">
    <property type="component" value="Unassembled WGS sequence"/>
</dbReference>
<name>A0ABP8FKA2_9BACT</name>
<dbReference type="InterPro" id="IPR023574">
    <property type="entry name" value="Ribosomal_uL4_dom_sf"/>
</dbReference>
<dbReference type="NCBIfam" id="TIGR03953">
    <property type="entry name" value="rplD_bact"/>
    <property type="match status" value="1"/>
</dbReference>
<evidence type="ECO:0000313" key="8">
    <source>
        <dbReference type="Proteomes" id="UP001501844"/>
    </source>
</evidence>
<reference evidence="8" key="1">
    <citation type="journal article" date="2019" name="Int. J. Syst. Evol. Microbiol.">
        <title>The Global Catalogue of Microorganisms (GCM) 10K type strain sequencing project: providing services to taxonomists for standard genome sequencing and annotation.</title>
        <authorList>
            <consortium name="The Broad Institute Genomics Platform"/>
            <consortium name="The Broad Institute Genome Sequencing Center for Infectious Disease"/>
            <person name="Wu L."/>
            <person name="Ma J."/>
        </authorList>
    </citation>
    <scope>NUCLEOTIDE SEQUENCE [LARGE SCALE GENOMIC DNA]</scope>
    <source>
        <strain evidence="8">JCM 17917</strain>
    </source>
</reference>
<keyword evidence="3 5" id="KW-0687">Ribonucleoprotein</keyword>
<evidence type="ECO:0000256" key="4">
    <source>
        <dbReference type="ARBA" id="ARBA00035244"/>
    </source>
</evidence>
<dbReference type="SUPFAM" id="SSF52166">
    <property type="entry name" value="Ribosomal protein L4"/>
    <property type="match status" value="1"/>
</dbReference>
<evidence type="ECO:0000256" key="5">
    <source>
        <dbReference type="HAMAP-Rule" id="MF_01328"/>
    </source>
</evidence>
<keyword evidence="2 5" id="KW-0689">Ribosomal protein</keyword>
<dbReference type="EMBL" id="BAABGX010000002">
    <property type="protein sequence ID" value="GAA4305789.1"/>
    <property type="molecule type" value="Genomic_DNA"/>
</dbReference>
<gene>
    <name evidence="5 7" type="primary">rplD</name>
    <name evidence="7" type="ORF">GCM10023183_20300</name>
</gene>